<evidence type="ECO:0000256" key="19">
    <source>
        <dbReference type="SAM" id="MobiDB-lite"/>
    </source>
</evidence>
<evidence type="ECO:0000259" key="22">
    <source>
        <dbReference type="PROSITE" id="PS51204"/>
    </source>
</evidence>
<feature type="region of interest" description="Disordered" evidence="19">
    <location>
        <begin position="1"/>
        <end position="52"/>
    </location>
</feature>
<evidence type="ECO:0000313" key="23">
    <source>
        <dbReference type="EMBL" id="ODV68927.1"/>
    </source>
</evidence>
<evidence type="ECO:0000259" key="20">
    <source>
        <dbReference type="PROSITE" id="PS51192"/>
    </source>
</evidence>
<dbReference type="InterPro" id="IPR014001">
    <property type="entry name" value="Helicase_ATP-bd"/>
</dbReference>
<comment type="subunit">
    <text evidence="3">Component of the SWR1 chromatin-remodeling complex.</text>
</comment>
<accession>A0A1E4RNU1</accession>
<feature type="region of interest" description="Disordered" evidence="19">
    <location>
        <begin position="730"/>
        <end position="849"/>
    </location>
</feature>
<dbReference type="Gene3D" id="3.40.50.10810">
    <property type="entry name" value="Tandem AAA-ATPase domain"/>
    <property type="match status" value="1"/>
</dbReference>
<sequence>MAKSGGSRGNGSLAVKKEASNLVLPQKRNGRATSSSSNKKLKINGNHKDGLPEHEERLARAIADFNLSVNELFQLKEYLSIISWNPSDFSKCLNTRSQLPENYNFFISDNDYLLKWSNEDEDLDSLPLRLQKKVIAEREAKILEKYPLKDQVVNRSIEIEKQILNSLNDHESSESEEVEVKEPSRPQRRKPGPKPKQKLEPIEADDDNESEEHSEEDGEDEEDEEDEEEQPRSRRGNYRAPSRSIRGKRAKITSPVSRRRGSYRKSKKEAAEHEIDNESELSEEDPGTNYKVTFKYSIPPQKITHPSHIPSWSPDQSQENTINEETLHAHENDLITDPIDEKQNKIIDFHPKPIQVIAKPPDSISAPEVEDRIANFLNNNYRFAIIDEANTLDYNNTPEEYERIMDQQKHLLKRLYEKVMVEQRFELNGDKIERRKTVIPHTSNTRLIQDPFRETGTLSPRIQGAANNLTHNDYLINQGMAFSGIHQQIRKQHQLRTRKVAQMIEQHFKKKKGEKDRLIREREQNLKKISRIAIQAVKKRWGQAQKVYRYLQLQKEEELKKIKGREHLSQMLEHSTQLLEAQLHKSASKENSQSPQIENSDNEEGNSDSSDNMSSSSSSDESNVDEKSDLSGKEDINLTIEELKKKYANLESSVGPSSSAAEDSSDDRNLNGVQNGRTSDDHYSDGDSDDGSSVDENAGLSAIYGKDLITKEATPLDSILEFTDEQKKRIEELNREEGTNPVLDSDSASDSGSESDIESEDQDAGSNSDISESEENSKSGLASLVRNGAIDSDEDADMSSADLNEASEEDEHMTTTDEEDEPTTPKSHSPLPVEKEPESEAAEEEINGTRVKDVPVPSLLRGTLRPYQKQGLNWLASLYNNNTNGILADEMGLGKTIQTISLLAYLACEHHIWGPHLIVVPTSVMLNWEMEFKKFAPGFKVLTYYGSPQQRAQKRKGWNKPDAFHICITSYQLVVHDHQSFKRRKWRYMILDEAHNIKNFRSTRWRALLNFNTENRLLLTGTPLQNNLMELWSLLYFLMPSSKVSQAMPDGFANLEDFQTWFGRPVDKILEQTSAGGGDVIDDASSTSKMDLETKNTVSRLHQVLRPYLLRRLKKDVEQQMPGKYEHIVYCRLSKRQRYLYDDFMSRAKTKETLASGNFLSIINCLMQLRKVCNHPDLFEVRPIVTSFAMPTSAVTSYGSNETLVRKLLAGKDYESKVSLETLNLDVSHKDHINYFVSQSTNKLKASSSFEKQIEELDKLLLPGDFSKKPDLDNYLEYYKFIKADNQNEVRSKLNHILYLNTLRCDRGPLYGERLIGMLQQASLKKDRVADLPPGLILNLDERIERLSDTIDKYSILTPTAVALDMKDQLIPVSTQYRIMEEVSNHKIDNPFHKSQVKLSIAFPDKSLLQYDCGKLQKLASLLQDLTSKGHRALIFTQMTKVLDILEQFLNIHGYRYMRLDGATKIEDRQLLTEKFNRDNKIPVFILSTRSGGLGINLTGADTVIFYDSDWNPAMDKQCQDRCHRIGQSRDVHIYRFVSEYTIESNILRKANQKRQLDNVVIQEGEFTTDYFGKFSVKDLVNDTEIVGDLPDKPIAENSNMESLAQAEDEEDRAAANLAMKEVQVDDEDFEEENKAPTAEGSTSQTPRNEGTPTPVNNGPKENIEDADYEEGVGHIDEYMLRFIADGYYWD</sequence>
<dbReference type="InterPro" id="IPR014012">
    <property type="entry name" value="HSA_dom"/>
</dbReference>
<evidence type="ECO:0000256" key="4">
    <source>
        <dbReference type="ARBA" id="ARBA00012551"/>
    </source>
</evidence>
<protein>
    <recommendedName>
        <fullName evidence="16">Helicase SWR1</fullName>
        <ecNumber evidence="4">3.6.4.12</ecNumber>
    </recommendedName>
    <alternativeName>
        <fullName evidence="18">Helicase swr1</fullName>
    </alternativeName>
</protein>
<keyword evidence="5" id="KW-0547">Nucleotide-binding</keyword>
<dbReference type="PANTHER" id="PTHR45685:SF1">
    <property type="entry name" value="HELICASE SRCAP"/>
    <property type="match status" value="1"/>
</dbReference>
<keyword evidence="24" id="KW-1185">Reference proteome</keyword>
<dbReference type="EMBL" id="KV454539">
    <property type="protein sequence ID" value="ODV68927.1"/>
    <property type="molecule type" value="Genomic_DNA"/>
</dbReference>
<dbReference type="CDD" id="cd18003">
    <property type="entry name" value="DEXQc_SRCAP"/>
    <property type="match status" value="1"/>
</dbReference>
<feature type="compositionally biased region" description="Acidic residues" evidence="19">
    <location>
        <begin position="805"/>
        <end position="822"/>
    </location>
</feature>
<dbReference type="GO" id="GO:0000725">
    <property type="term" value="P:recombinational repair"/>
    <property type="evidence" value="ECO:0007669"/>
    <property type="project" value="EnsemblFungi"/>
</dbReference>
<feature type="region of interest" description="Disordered" evidence="19">
    <location>
        <begin position="168"/>
        <end position="287"/>
    </location>
</feature>
<dbReference type="Pfam" id="PF07529">
    <property type="entry name" value="HSA"/>
    <property type="match status" value="1"/>
</dbReference>
<dbReference type="PROSITE" id="PS51194">
    <property type="entry name" value="HELICASE_CTER"/>
    <property type="match status" value="1"/>
</dbReference>
<keyword evidence="9" id="KW-0156">Chromatin regulator</keyword>
<dbReference type="GO" id="GO:0005829">
    <property type="term" value="C:cytosol"/>
    <property type="evidence" value="ECO:0007669"/>
    <property type="project" value="EnsemblFungi"/>
</dbReference>
<keyword evidence="13" id="KW-0804">Transcription</keyword>
<dbReference type="InterPro" id="IPR027417">
    <property type="entry name" value="P-loop_NTPase"/>
</dbReference>
<dbReference type="InterPro" id="IPR038718">
    <property type="entry name" value="SNF2-like_sf"/>
</dbReference>
<dbReference type="RefSeq" id="XP_020077994.1">
    <property type="nucleotide sequence ID" value="XM_020220878.1"/>
</dbReference>
<evidence type="ECO:0000256" key="16">
    <source>
        <dbReference type="ARBA" id="ARBA00040599"/>
    </source>
</evidence>
<dbReference type="GO" id="GO:0016887">
    <property type="term" value="F:ATP hydrolysis activity"/>
    <property type="evidence" value="ECO:0007669"/>
    <property type="project" value="EnsemblFungi"/>
</dbReference>
<dbReference type="GO" id="GO:0005198">
    <property type="term" value="F:structural molecule activity"/>
    <property type="evidence" value="ECO:0007669"/>
    <property type="project" value="EnsemblFungi"/>
</dbReference>
<feature type="compositionally biased region" description="Low complexity" evidence="19">
    <location>
        <begin position="651"/>
        <end position="662"/>
    </location>
</feature>
<dbReference type="CDD" id="cd18793">
    <property type="entry name" value="SF2_C_SNF"/>
    <property type="match status" value="1"/>
</dbReference>
<evidence type="ECO:0000256" key="6">
    <source>
        <dbReference type="ARBA" id="ARBA00022801"/>
    </source>
</evidence>
<dbReference type="SUPFAM" id="SSF52540">
    <property type="entry name" value="P-loop containing nucleoside triphosphate hydrolases"/>
    <property type="match status" value="2"/>
</dbReference>
<keyword evidence="11" id="KW-0238">DNA-binding</keyword>
<feature type="domain" description="Helicase C-terminal" evidence="21">
    <location>
        <begin position="1415"/>
        <end position="1568"/>
    </location>
</feature>
<dbReference type="SMART" id="SM00487">
    <property type="entry name" value="DEXDc"/>
    <property type="match status" value="1"/>
</dbReference>
<dbReference type="SMART" id="SM00490">
    <property type="entry name" value="HELICc"/>
    <property type="match status" value="1"/>
</dbReference>
<dbReference type="InterPro" id="IPR049730">
    <property type="entry name" value="SNF2/RAD54-like_C"/>
</dbReference>
<evidence type="ECO:0000256" key="11">
    <source>
        <dbReference type="ARBA" id="ARBA00023125"/>
    </source>
</evidence>
<evidence type="ECO:0000256" key="18">
    <source>
        <dbReference type="ARBA" id="ARBA00074297"/>
    </source>
</evidence>
<evidence type="ECO:0000313" key="24">
    <source>
        <dbReference type="Proteomes" id="UP000095085"/>
    </source>
</evidence>
<evidence type="ECO:0000256" key="15">
    <source>
        <dbReference type="ARBA" id="ARBA00037570"/>
    </source>
</evidence>
<feature type="region of interest" description="Disordered" evidence="19">
    <location>
        <begin position="1624"/>
        <end position="1670"/>
    </location>
</feature>
<dbReference type="EC" id="3.6.4.12" evidence="4"/>
<evidence type="ECO:0000256" key="14">
    <source>
        <dbReference type="ARBA" id="ARBA00023242"/>
    </source>
</evidence>
<dbReference type="Gene3D" id="1.20.120.850">
    <property type="entry name" value="SWI2/SNF2 ATPases, N-terminal domain"/>
    <property type="match status" value="1"/>
</dbReference>
<feature type="region of interest" description="Disordered" evidence="19">
    <location>
        <begin position="650"/>
        <end position="698"/>
    </location>
</feature>
<dbReference type="FunFam" id="3.40.50.10810:FF:000005">
    <property type="entry name" value="Photoperiod-independent early flowering 1"/>
    <property type="match status" value="1"/>
</dbReference>
<evidence type="ECO:0000256" key="8">
    <source>
        <dbReference type="ARBA" id="ARBA00022840"/>
    </source>
</evidence>
<keyword evidence="6" id="KW-0378">Hydrolase</keyword>
<evidence type="ECO:0000256" key="5">
    <source>
        <dbReference type="ARBA" id="ARBA00022741"/>
    </source>
</evidence>
<comment type="similarity">
    <text evidence="2">Belongs to the SNF2/RAD54 helicase family. SWR1 subfamily.</text>
</comment>
<dbReference type="GO" id="GO:0045815">
    <property type="term" value="P:transcription initiation-coupled chromatin remodeling"/>
    <property type="evidence" value="ECO:0007669"/>
    <property type="project" value="EnsemblFungi"/>
</dbReference>
<keyword evidence="7" id="KW-0347">Helicase</keyword>
<dbReference type="OrthoDB" id="372624at2759"/>
<reference evidence="24" key="1">
    <citation type="submission" date="2016-05" db="EMBL/GenBank/DDBJ databases">
        <title>Comparative genomics of biotechnologically important yeasts.</title>
        <authorList>
            <consortium name="DOE Joint Genome Institute"/>
            <person name="Riley R."/>
            <person name="Haridas S."/>
            <person name="Wolfe K.H."/>
            <person name="Lopes M.R."/>
            <person name="Hittinger C.T."/>
            <person name="Goker M."/>
            <person name="Salamov A."/>
            <person name="Wisecaver J."/>
            <person name="Long T.M."/>
            <person name="Aerts A.L."/>
            <person name="Barry K."/>
            <person name="Choi C."/>
            <person name="Clum A."/>
            <person name="Coughlan A.Y."/>
            <person name="Deshpande S."/>
            <person name="Douglass A.P."/>
            <person name="Hanson S.J."/>
            <person name="Klenk H.-P."/>
            <person name="Labutti K."/>
            <person name="Lapidus A."/>
            <person name="Lindquist E."/>
            <person name="Lipzen A."/>
            <person name="Meier-Kolthoff J.P."/>
            <person name="Ohm R.A."/>
            <person name="Otillar R.P."/>
            <person name="Pangilinan J."/>
            <person name="Peng Y."/>
            <person name="Rokas A."/>
            <person name="Rosa C.A."/>
            <person name="Scheuner C."/>
            <person name="Sibirny A.A."/>
            <person name="Slot J.C."/>
            <person name="Stielow J.B."/>
            <person name="Sun H."/>
            <person name="Kurtzman C.P."/>
            <person name="Blackwell M."/>
            <person name="Grigoriev I.V."/>
            <person name="Jeffries T.W."/>
        </authorList>
    </citation>
    <scope>NUCLEOTIDE SEQUENCE [LARGE SCALE GENOMIC DNA]</scope>
    <source>
        <strain evidence="24">NRRL Y-1933</strain>
    </source>
</reference>
<comment type="function">
    <text evidence="15">Catalytic component of the SWR1 complex which mediates the ATP-dependent exchange of histone H2A for the H2A variant HZT1 leading to transcriptional regulation of selected genes by chromatin remodeling.</text>
</comment>
<evidence type="ECO:0000256" key="2">
    <source>
        <dbReference type="ARBA" id="ARBA00009220"/>
    </source>
</evidence>
<evidence type="ECO:0000256" key="3">
    <source>
        <dbReference type="ARBA" id="ARBA00011826"/>
    </source>
</evidence>
<dbReference type="FunFam" id="3.40.50.300:FF:000655">
    <property type="entry name" value="Protein PHOTOPERIOD-INDEPENDENT EARLY FLOWERING 1"/>
    <property type="match status" value="1"/>
</dbReference>
<dbReference type="FunFam" id="1.20.120.850:FF:000012">
    <property type="entry name" value="protein PHOTOPERIOD-INDEPENDENT EARLY FLOWERING 1 isoform X3"/>
    <property type="match status" value="1"/>
</dbReference>
<feature type="region of interest" description="Disordered" evidence="19">
    <location>
        <begin position="583"/>
        <end position="635"/>
    </location>
</feature>
<evidence type="ECO:0000256" key="13">
    <source>
        <dbReference type="ARBA" id="ARBA00023163"/>
    </source>
</evidence>
<evidence type="ECO:0000256" key="9">
    <source>
        <dbReference type="ARBA" id="ARBA00022853"/>
    </source>
</evidence>
<keyword evidence="12" id="KW-0010">Activator</keyword>
<feature type="compositionally biased region" description="Acidic residues" evidence="19">
    <location>
        <begin position="753"/>
        <end position="763"/>
    </location>
</feature>
<dbReference type="GO" id="GO:0042393">
    <property type="term" value="F:histone binding"/>
    <property type="evidence" value="ECO:0007669"/>
    <property type="project" value="TreeGrafter"/>
</dbReference>
<keyword evidence="10" id="KW-0805">Transcription regulation</keyword>
<proteinExistence type="inferred from homology"/>
<feature type="compositionally biased region" description="Basic residues" evidence="19">
    <location>
        <begin position="245"/>
        <end position="267"/>
    </location>
</feature>
<feature type="compositionally biased region" description="Acidic residues" evidence="19">
    <location>
        <begin position="202"/>
        <end position="229"/>
    </location>
</feature>
<feature type="domain" description="HSA" evidence="22">
    <location>
        <begin position="459"/>
        <end position="531"/>
    </location>
</feature>
<dbReference type="GO" id="GO:0003678">
    <property type="term" value="F:DNA helicase activity"/>
    <property type="evidence" value="ECO:0007669"/>
    <property type="project" value="UniProtKB-EC"/>
</dbReference>
<feature type="domain" description="Helicase ATP-binding" evidence="20">
    <location>
        <begin position="876"/>
        <end position="1041"/>
    </location>
</feature>
<evidence type="ECO:0000256" key="12">
    <source>
        <dbReference type="ARBA" id="ARBA00023159"/>
    </source>
</evidence>
<evidence type="ECO:0000256" key="1">
    <source>
        <dbReference type="ARBA" id="ARBA00004123"/>
    </source>
</evidence>
<dbReference type="InterPro" id="IPR000330">
    <property type="entry name" value="SNF2_N"/>
</dbReference>
<comment type="catalytic activity">
    <reaction evidence="17">
        <text>ATP + H2O = ADP + phosphate + H(+)</text>
        <dbReference type="Rhea" id="RHEA:13065"/>
        <dbReference type="ChEBI" id="CHEBI:15377"/>
        <dbReference type="ChEBI" id="CHEBI:15378"/>
        <dbReference type="ChEBI" id="CHEBI:30616"/>
        <dbReference type="ChEBI" id="CHEBI:43474"/>
        <dbReference type="ChEBI" id="CHEBI:456216"/>
        <dbReference type="EC" id="3.6.4.12"/>
    </reaction>
</comment>
<evidence type="ECO:0000256" key="17">
    <source>
        <dbReference type="ARBA" id="ARBA00047995"/>
    </source>
</evidence>
<feature type="compositionally biased region" description="Low complexity" evidence="19">
    <location>
        <begin position="607"/>
        <end position="621"/>
    </location>
</feature>
<dbReference type="GO" id="GO:0140849">
    <property type="term" value="F:ATP-dependent H2AZ histone chaperone activity"/>
    <property type="evidence" value="ECO:0007669"/>
    <property type="project" value="EnsemblFungi"/>
</dbReference>
<feature type="compositionally biased region" description="Basic residues" evidence="19">
    <location>
        <begin position="186"/>
        <end position="196"/>
    </location>
</feature>
<feature type="compositionally biased region" description="Acidic residues" evidence="19">
    <location>
        <begin position="277"/>
        <end position="286"/>
    </location>
</feature>
<feature type="compositionally biased region" description="Basic and acidic residues" evidence="19">
    <location>
        <begin position="624"/>
        <end position="635"/>
    </location>
</feature>
<dbReference type="InterPro" id="IPR001650">
    <property type="entry name" value="Helicase_C-like"/>
</dbReference>
<dbReference type="Pfam" id="PF00176">
    <property type="entry name" value="SNF2-rel_dom"/>
    <property type="match status" value="1"/>
</dbReference>
<evidence type="ECO:0000256" key="7">
    <source>
        <dbReference type="ARBA" id="ARBA00022806"/>
    </source>
</evidence>
<dbReference type="GO" id="GO:0031492">
    <property type="term" value="F:nucleosomal DNA binding"/>
    <property type="evidence" value="ECO:0007669"/>
    <property type="project" value="EnsemblFungi"/>
</dbReference>
<gene>
    <name evidence="23" type="ORF">HYPBUDRAFT_152190</name>
</gene>
<keyword evidence="14" id="KW-0539">Nucleus</keyword>
<feature type="compositionally biased region" description="Polar residues" evidence="19">
    <location>
        <begin position="1640"/>
        <end position="1657"/>
    </location>
</feature>
<organism evidence="23 24">
    <name type="scientific">Hyphopichia burtonii NRRL Y-1933</name>
    <dbReference type="NCBI Taxonomy" id="984485"/>
    <lineage>
        <taxon>Eukaryota</taxon>
        <taxon>Fungi</taxon>
        <taxon>Dikarya</taxon>
        <taxon>Ascomycota</taxon>
        <taxon>Saccharomycotina</taxon>
        <taxon>Pichiomycetes</taxon>
        <taxon>Debaryomycetaceae</taxon>
        <taxon>Hyphopichia</taxon>
    </lineage>
</organism>
<dbReference type="PROSITE" id="PS51204">
    <property type="entry name" value="HSA"/>
    <property type="match status" value="1"/>
</dbReference>
<dbReference type="Gene3D" id="3.40.50.300">
    <property type="entry name" value="P-loop containing nucleotide triphosphate hydrolases"/>
    <property type="match status" value="1"/>
</dbReference>
<keyword evidence="8" id="KW-0067">ATP-binding</keyword>
<name>A0A1E4RNU1_9ASCO</name>
<dbReference type="PROSITE" id="PS51192">
    <property type="entry name" value="HELICASE_ATP_BIND_1"/>
    <property type="match status" value="1"/>
</dbReference>
<evidence type="ECO:0000256" key="10">
    <source>
        <dbReference type="ARBA" id="ARBA00023015"/>
    </source>
</evidence>
<evidence type="ECO:0000259" key="21">
    <source>
        <dbReference type="PROSITE" id="PS51194"/>
    </source>
</evidence>
<dbReference type="STRING" id="984485.A0A1E4RNU1"/>
<dbReference type="Proteomes" id="UP000095085">
    <property type="component" value="Unassembled WGS sequence"/>
</dbReference>
<dbReference type="InterPro" id="IPR050520">
    <property type="entry name" value="INO80/SWR1_helicase"/>
</dbReference>
<comment type="subcellular location">
    <subcellularLocation>
        <location evidence="1">Nucleus</location>
    </subcellularLocation>
</comment>
<dbReference type="PANTHER" id="PTHR45685">
    <property type="entry name" value="HELICASE SRCAP-RELATED"/>
    <property type="match status" value="1"/>
</dbReference>
<dbReference type="GO" id="GO:0005524">
    <property type="term" value="F:ATP binding"/>
    <property type="evidence" value="ECO:0007669"/>
    <property type="project" value="UniProtKB-KW"/>
</dbReference>
<dbReference type="GO" id="GO:0000812">
    <property type="term" value="C:Swr1 complex"/>
    <property type="evidence" value="ECO:0007669"/>
    <property type="project" value="EnsemblFungi"/>
</dbReference>
<dbReference type="Pfam" id="PF00271">
    <property type="entry name" value="Helicase_C"/>
    <property type="match status" value="1"/>
</dbReference>
<dbReference type="GeneID" id="30995428"/>
<feature type="compositionally biased region" description="Basic and acidic residues" evidence="19">
    <location>
        <begin position="168"/>
        <end position="185"/>
    </location>
</feature>